<evidence type="ECO:0000256" key="1">
    <source>
        <dbReference type="SAM" id="Phobius"/>
    </source>
</evidence>
<dbReference type="RefSeq" id="WP_102884143.1">
    <property type="nucleotide sequence ID" value="NZ_CP010725.1"/>
</dbReference>
<gene>
    <name evidence="3" type="ORF">PhaeoP88_03344</name>
</gene>
<proteinExistence type="predicted"/>
<keyword evidence="1" id="KW-1133">Transmembrane helix</keyword>
<dbReference type="InterPro" id="IPR018649">
    <property type="entry name" value="SHOCT"/>
</dbReference>
<accession>A0A2I7KDI3</accession>
<dbReference type="Proteomes" id="UP000236447">
    <property type="component" value="Chromosome"/>
</dbReference>
<feature type="domain" description="SHOCT" evidence="2">
    <location>
        <begin position="7"/>
        <end position="33"/>
    </location>
</feature>
<keyword evidence="1" id="KW-0812">Transmembrane</keyword>
<dbReference type="Pfam" id="PF09851">
    <property type="entry name" value="SHOCT"/>
    <property type="match status" value="1"/>
</dbReference>
<reference evidence="3 4" key="2">
    <citation type="journal article" date="2017" name="Genome Biol. Evol.">
        <title>Trajectories and Drivers of Genome Evolution in Surface-Associated Marine Phaeobacter.</title>
        <authorList>
            <person name="Freese H.M."/>
            <person name="Sikorski J."/>
            <person name="Bunk B."/>
            <person name="Scheuner C."/>
            <person name="Meier-Kolthoff J.P."/>
            <person name="Sproer C."/>
            <person name="Gram L."/>
            <person name="Overmann J."/>
        </authorList>
    </citation>
    <scope>NUCLEOTIDE SEQUENCE [LARGE SCALE GENOMIC DNA]</scope>
    <source>
        <strain evidence="3 4">P88</strain>
    </source>
</reference>
<evidence type="ECO:0000313" key="4">
    <source>
        <dbReference type="Proteomes" id="UP000236447"/>
    </source>
</evidence>
<feature type="transmembrane region" description="Helical" evidence="1">
    <location>
        <begin position="65"/>
        <end position="84"/>
    </location>
</feature>
<keyword evidence="1" id="KW-0472">Membrane</keyword>
<evidence type="ECO:0000313" key="3">
    <source>
        <dbReference type="EMBL" id="AUR00665.1"/>
    </source>
</evidence>
<dbReference type="AlphaFoldDB" id="A0A2I7KDI3"/>
<protein>
    <submittedName>
        <fullName evidence="3">Short domain protein</fullName>
    </submittedName>
</protein>
<sequence>MSAILQEIRQLEAARDRGDISPEDFTKAKNRLLSTVEDATVLPQANRQPAPRTAARQSGTAASTAWGMLLLALCAAAVMTVLVGQLVGDITIAFTLVVTIFAAIVIAAFRRLEG</sequence>
<name>A0A2I7KDI3_9RHOB</name>
<organism evidence="3 4">
    <name type="scientific">Phaeobacter inhibens</name>
    <dbReference type="NCBI Taxonomy" id="221822"/>
    <lineage>
        <taxon>Bacteria</taxon>
        <taxon>Pseudomonadati</taxon>
        <taxon>Pseudomonadota</taxon>
        <taxon>Alphaproteobacteria</taxon>
        <taxon>Rhodobacterales</taxon>
        <taxon>Roseobacteraceae</taxon>
        <taxon>Phaeobacter</taxon>
    </lineage>
</organism>
<dbReference type="EMBL" id="CP010725">
    <property type="protein sequence ID" value="AUR00665.1"/>
    <property type="molecule type" value="Genomic_DNA"/>
</dbReference>
<feature type="transmembrane region" description="Helical" evidence="1">
    <location>
        <begin position="90"/>
        <end position="109"/>
    </location>
</feature>
<reference evidence="3 4" key="1">
    <citation type="journal article" date="2017" name="Front. Microbiol.">
        <title>Phaeobacter piscinae sp. nov., a species of the Roseobacter group and potential aquaculture probiont.</title>
        <authorList>
            <person name="Sonnenschein E.C."/>
            <person name="Phippen C.B.W."/>
            <person name="Nielsen K.F."/>
            <person name="Mateiu R.V."/>
            <person name="Melchiorsen J."/>
            <person name="Gram L."/>
            <person name="Overmann J."/>
            <person name="Freese H.M."/>
        </authorList>
    </citation>
    <scope>NUCLEOTIDE SEQUENCE [LARGE SCALE GENOMIC DNA]</scope>
    <source>
        <strain evidence="3 4">P88</strain>
    </source>
</reference>
<evidence type="ECO:0000259" key="2">
    <source>
        <dbReference type="Pfam" id="PF09851"/>
    </source>
</evidence>